<evidence type="ECO:0000256" key="3">
    <source>
        <dbReference type="ARBA" id="ARBA00022801"/>
    </source>
</evidence>
<dbReference type="PROSITE" id="PS51257">
    <property type="entry name" value="PROKAR_LIPOPROTEIN"/>
    <property type="match status" value="1"/>
</dbReference>
<dbReference type="GO" id="GO:0034389">
    <property type="term" value="P:lipid droplet organization"/>
    <property type="evidence" value="ECO:0007669"/>
    <property type="project" value="TreeGrafter"/>
</dbReference>
<dbReference type="GO" id="GO:0010945">
    <property type="term" value="F:coenzyme A diphosphatase activity"/>
    <property type="evidence" value="ECO:0007669"/>
    <property type="project" value="InterPro"/>
</dbReference>
<dbReference type="EMBL" id="MBFS01000216">
    <property type="protein sequence ID" value="PVV03577.1"/>
    <property type="molecule type" value="Genomic_DNA"/>
</dbReference>
<evidence type="ECO:0000256" key="4">
    <source>
        <dbReference type="ARBA" id="ARBA00022824"/>
    </source>
</evidence>
<keyword evidence="4" id="KW-0256">Endoplasmic reticulum</keyword>
<proteinExistence type="predicted"/>
<name>A0A2T9ZGC2_9FUNG</name>
<evidence type="ECO:0000313" key="10">
    <source>
        <dbReference type="Proteomes" id="UP000245609"/>
    </source>
</evidence>
<feature type="transmembrane region" description="Helical" evidence="8">
    <location>
        <begin position="210"/>
        <end position="229"/>
    </location>
</feature>
<evidence type="ECO:0000256" key="7">
    <source>
        <dbReference type="ARBA" id="ARBA00023136"/>
    </source>
</evidence>
<comment type="caution">
    <text evidence="9">The sequence shown here is derived from an EMBL/GenBank/DDBJ whole genome shotgun (WGS) entry which is preliminary data.</text>
</comment>
<keyword evidence="10" id="KW-1185">Reference proteome</keyword>
<dbReference type="PANTHER" id="PTHR23129">
    <property type="entry name" value="ACYL-COENZYME A DIPHOSPHATASE FITM2"/>
    <property type="match status" value="1"/>
</dbReference>
<evidence type="ECO:0000256" key="5">
    <source>
        <dbReference type="ARBA" id="ARBA00022989"/>
    </source>
</evidence>
<keyword evidence="7 8" id="KW-0472">Membrane</keyword>
<sequence length="235" mass="27042">MTFILDKRNPINKYFSKFCWGWTSLVFFLSCLFSLDSVARIGLPKNTKLREIDLFKAKHSQLNAFVNYVFATGYWIFLTQWLFGPSIFDRVFTYTGGGCFMFTAISDNDGMGSDLGQVSSVYQKSALVSTFQQCRKAGGTWEGGVDISGHCFLLFHSAIFLVYVVLPLATVHRKENISTVLKLFRAILIFSIYVLIYMWAFSLLITSWKFHHFAETFTGSLFAVMYWYLKFFLSI</sequence>
<feature type="transmembrane region" description="Helical" evidence="8">
    <location>
        <begin position="20"/>
        <end position="43"/>
    </location>
</feature>
<dbReference type="AlphaFoldDB" id="A0A2T9ZGC2"/>
<dbReference type="GO" id="GO:0008654">
    <property type="term" value="P:phospholipid biosynthetic process"/>
    <property type="evidence" value="ECO:0007669"/>
    <property type="project" value="TreeGrafter"/>
</dbReference>
<reference evidence="9 10" key="1">
    <citation type="journal article" date="2018" name="MBio">
        <title>Comparative Genomics Reveals the Core Gene Toolbox for the Fungus-Insect Symbiosis.</title>
        <authorList>
            <person name="Wang Y."/>
            <person name="Stata M."/>
            <person name="Wang W."/>
            <person name="Stajich J.E."/>
            <person name="White M.M."/>
            <person name="Moncalvo J.M."/>
        </authorList>
    </citation>
    <scope>NUCLEOTIDE SEQUENCE [LARGE SCALE GENOMIC DNA]</scope>
    <source>
        <strain evidence="9 10">SC-DP-2</strain>
    </source>
</reference>
<dbReference type="InterPro" id="IPR019388">
    <property type="entry name" value="FIT"/>
</dbReference>
<keyword evidence="6" id="KW-0443">Lipid metabolism</keyword>
<dbReference type="PANTHER" id="PTHR23129:SF0">
    <property type="entry name" value="ACYL-COENZYME A DIPHOSPHATASE FITM2"/>
    <property type="match status" value="1"/>
</dbReference>
<feature type="transmembrane region" description="Helical" evidence="8">
    <location>
        <begin position="64"/>
        <end position="83"/>
    </location>
</feature>
<organism evidence="9 10">
    <name type="scientific">Smittium megazygosporum</name>
    <dbReference type="NCBI Taxonomy" id="133381"/>
    <lineage>
        <taxon>Eukaryota</taxon>
        <taxon>Fungi</taxon>
        <taxon>Fungi incertae sedis</taxon>
        <taxon>Zoopagomycota</taxon>
        <taxon>Kickxellomycotina</taxon>
        <taxon>Harpellomycetes</taxon>
        <taxon>Harpellales</taxon>
        <taxon>Legeriomycetaceae</taxon>
        <taxon>Smittium</taxon>
    </lineage>
</organism>
<evidence type="ECO:0000256" key="8">
    <source>
        <dbReference type="SAM" id="Phobius"/>
    </source>
</evidence>
<dbReference type="STRING" id="133381.A0A2T9ZGC2"/>
<keyword evidence="5 8" id="KW-1133">Transmembrane helix</keyword>
<dbReference type="GO" id="GO:0005789">
    <property type="term" value="C:endoplasmic reticulum membrane"/>
    <property type="evidence" value="ECO:0007669"/>
    <property type="project" value="UniProtKB-SubCell"/>
</dbReference>
<evidence type="ECO:0000256" key="2">
    <source>
        <dbReference type="ARBA" id="ARBA00022692"/>
    </source>
</evidence>
<dbReference type="GO" id="GO:0019915">
    <property type="term" value="P:lipid storage"/>
    <property type="evidence" value="ECO:0007669"/>
    <property type="project" value="InterPro"/>
</dbReference>
<feature type="transmembrane region" description="Helical" evidence="8">
    <location>
        <begin position="183"/>
        <end position="204"/>
    </location>
</feature>
<protein>
    <submittedName>
        <fullName evidence="9">Uncharacterized protein</fullName>
    </submittedName>
</protein>
<keyword evidence="3" id="KW-0378">Hydrolase</keyword>
<keyword evidence="2 8" id="KW-0812">Transmembrane</keyword>
<evidence type="ECO:0000256" key="1">
    <source>
        <dbReference type="ARBA" id="ARBA00004477"/>
    </source>
</evidence>
<feature type="transmembrane region" description="Helical" evidence="8">
    <location>
        <begin position="147"/>
        <end position="171"/>
    </location>
</feature>
<gene>
    <name evidence="9" type="ORF">BB560_001947</name>
</gene>
<comment type="subcellular location">
    <subcellularLocation>
        <location evidence="1">Endoplasmic reticulum membrane</location>
        <topology evidence="1">Multi-pass membrane protein</topology>
    </subcellularLocation>
</comment>
<dbReference type="Pfam" id="PF10261">
    <property type="entry name" value="FIT"/>
    <property type="match status" value="1"/>
</dbReference>
<dbReference type="Proteomes" id="UP000245609">
    <property type="component" value="Unassembled WGS sequence"/>
</dbReference>
<evidence type="ECO:0000313" key="9">
    <source>
        <dbReference type="EMBL" id="PVV03577.1"/>
    </source>
</evidence>
<accession>A0A2T9ZGC2</accession>
<evidence type="ECO:0000256" key="6">
    <source>
        <dbReference type="ARBA" id="ARBA00023098"/>
    </source>
</evidence>
<dbReference type="OrthoDB" id="5579088at2759"/>